<dbReference type="Pfam" id="PF07911">
    <property type="entry name" value="DUF1677"/>
    <property type="match status" value="1"/>
</dbReference>
<dbReference type="AlphaFoldDB" id="A0AAN8UK03"/>
<dbReference type="SUPFAM" id="SSF55729">
    <property type="entry name" value="Acyl-CoA N-acyltransferases (Nat)"/>
    <property type="match status" value="1"/>
</dbReference>
<name>A0AAN8UK03_9MAGN</name>
<evidence type="ECO:0000313" key="3">
    <source>
        <dbReference type="Proteomes" id="UP001370490"/>
    </source>
</evidence>
<dbReference type="InterPro" id="IPR000182">
    <property type="entry name" value="GNAT_dom"/>
</dbReference>
<dbReference type="Proteomes" id="UP001370490">
    <property type="component" value="Unassembled WGS sequence"/>
</dbReference>
<gene>
    <name evidence="2" type="ORF">RJ641_020591</name>
</gene>
<evidence type="ECO:0000313" key="2">
    <source>
        <dbReference type="EMBL" id="KAK6915474.1"/>
    </source>
</evidence>
<dbReference type="InterPro" id="IPR016181">
    <property type="entry name" value="Acyl_CoA_acyltransferase"/>
</dbReference>
<dbReference type="PANTHER" id="PTHR46067:SF16">
    <property type="entry name" value="N-ACETYLTRANSFERASE DOMAIN-CONTAINING PROTEIN"/>
    <property type="match status" value="1"/>
</dbReference>
<feature type="domain" description="N-acetyltransferase" evidence="1">
    <location>
        <begin position="138"/>
        <end position="299"/>
    </location>
</feature>
<dbReference type="EMBL" id="JBAMMX010000025">
    <property type="protein sequence ID" value="KAK6915474.1"/>
    <property type="molecule type" value="Genomic_DNA"/>
</dbReference>
<organism evidence="2 3">
    <name type="scientific">Dillenia turbinata</name>
    <dbReference type="NCBI Taxonomy" id="194707"/>
    <lineage>
        <taxon>Eukaryota</taxon>
        <taxon>Viridiplantae</taxon>
        <taxon>Streptophyta</taxon>
        <taxon>Embryophyta</taxon>
        <taxon>Tracheophyta</taxon>
        <taxon>Spermatophyta</taxon>
        <taxon>Magnoliopsida</taxon>
        <taxon>eudicotyledons</taxon>
        <taxon>Gunneridae</taxon>
        <taxon>Pentapetalae</taxon>
        <taxon>Dilleniales</taxon>
        <taxon>Dilleniaceae</taxon>
        <taxon>Dillenia</taxon>
    </lineage>
</organism>
<evidence type="ECO:0000259" key="1">
    <source>
        <dbReference type="PROSITE" id="PS51186"/>
    </source>
</evidence>
<dbReference type="GO" id="GO:0016747">
    <property type="term" value="F:acyltransferase activity, transferring groups other than amino-acyl groups"/>
    <property type="evidence" value="ECO:0007669"/>
    <property type="project" value="InterPro"/>
</dbReference>
<accession>A0AAN8UK03</accession>
<proteinExistence type="predicted"/>
<comment type="caution">
    <text evidence="2">The sequence shown here is derived from an EMBL/GenBank/DDBJ whole genome shotgun (WGS) entry which is preliminary data.</text>
</comment>
<dbReference type="PROSITE" id="PS51186">
    <property type="entry name" value="GNAT"/>
    <property type="match status" value="1"/>
</dbReference>
<reference evidence="2 3" key="1">
    <citation type="submission" date="2023-12" db="EMBL/GenBank/DDBJ databases">
        <title>A high-quality genome assembly for Dillenia turbinata (Dilleniales).</title>
        <authorList>
            <person name="Chanderbali A."/>
        </authorList>
    </citation>
    <scope>NUCLEOTIDE SEQUENCE [LARGE SCALE GENOMIC DNA]</scope>
    <source>
        <strain evidence="2">LSX21</strain>
        <tissue evidence="2">Leaf</tissue>
    </source>
</reference>
<dbReference type="InterPro" id="IPR012876">
    <property type="entry name" value="DUF1677_pln"/>
</dbReference>
<dbReference type="Gene3D" id="3.40.630.30">
    <property type="match status" value="1"/>
</dbReference>
<dbReference type="PANTHER" id="PTHR46067">
    <property type="entry name" value="ACYL-COA N-ACYLTRANSFERASES (NAT) SUPERFAMILY PROTEIN"/>
    <property type="match status" value="1"/>
</dbReference>
<dbReference type="Pfam" id="PF13302">
    <property type="entry name" value="Acetyltransf_3"/>
    <property type="match status" value="1"/>
</dbReference>
<protein>
    <recommendedName>
        <fullName evidence="1">N-acetyltransferase domain-containing protein</fullName>
    </recommendedName>
</protein>
<sequence length="309" mass="35401">MEIESVKCECCGLKEDCTQDYISEVKSKFGGKWLCGLCSEDVNDEAKKVKKPPEMDEAVKAHMLFCRKDRSNPAIRVADGMKQLLRRRSAVELHVSQRNLLLRNLTYQIHGMWKYENNKPIFLLAFDHTEISMNTSRITLRPFKLTDVDDFLTWASDDQVIQPGLSWDTVATREEALNFIKDACIPHPWRRSICIDHRSIGFISVFPGSDDGRSRADMGYAIAKKYWGQGITTMAVKMAVPLVFKDFPHLVRLQAYTTLENKASQRVLEKVGFVKEGILRKYKFLKGNIWDLAMYSLLSTDPLAVDPKQ</sequence>
<keyword evidence="3" id="KW-1185">Reference proteome</keyword>